<dbReference type="KEGG" id="snep:Enr13x_58820"/>
<reference evidence="1 2" key="1">
    <citation type="submission" date="2019-03" db="EMBL/GenBank/DDBJ databases">
        <title>Deep-cultivation of Planctomycetes and their phenomic and genomic characterization uncovers novel biology.</title>
        <authorList>
            <person name="Wiegand S."/>
            <person name="Jogler M."/>
            <person name="Boedeker C."/>
            <person name="Pinto D."/>
            <person name="Vollmers J."/>
            <person name="Rivas-Marin E."/>
            <person name="Kohn T."/>
            <person name="Peeters S.H."/>
            <person name="Heuer A."/>
            <person name="Rast P."/>
            <person name="Oberbeckmann S."/>
            <person name="Bunk B."/>
            <person name="Jeske O."/>
            <person name="Meyerdierks A."/>
            <person name="Storesund J.E."/>
            <person name="Kallscheuer N."/>
            <person name="Luecker S."/>
            <person name="Lage O.M."/>
            <person name="Pohl T."/>
            <person name="Merkel B.J."/>
            <person name="Hornburger P."/>
            <person name="Mueller R.-W."/>
            <person name="Bruemmer F."/>
            <person name="Labrenz M."/>
            <person name="Spormann A.M."/>
            <person name="Op den Camp H."/>
            <person name="Overmann J."/>
            <person name="Amann R."/>
            <person name="Jetten M.S.M."/>
            <person name="Mascher T."/>
            <person name="Medema M.H."/>
            <person name="Devos D.P."/>
            <person name="Kaster A.-K."/>
            <person name="Ovreas L."/>
            <person name="Rohde M."/>
            <person name="Galperin M.Y."/>
            <person name="Jogler C."/>
        </authorList>
    </citation>
    <scope>NUCLEOTIDE SEQUENCE [LARGE SCALE GENOMIC DNA]</scope>
    <source>
        <strain evidence="1 2">Enr13</strain>
    </source>
</reference>
<protein>
    <submittedName>
        <fullName evidence="1">Uncharacterized protein</fullName>
    </submittedName>
</protein>
<keyword evidence="2" id="KW-1185">Reference proteome</keyword>
<proteinExistence type="predicted"/>
<dbReference type="Proteomes" id="UP000319004">
    <property type="component" value="Chromosome"/>
</dbReference>
<gene>
    <name evidence="1" type="ORF">Enr13x_58820</name>
</gene>
<evidence type="ECO:0000313" key="1">
    <source>
        <dbReference type="EMBL" id="QDV45978.1"/>
    </source>
</evidence>
<dbReference type="RefSeq" id="WP_145390179.1">
    <property type="nucleotide sequence ID" value="NZ_CP037423.1"/>
</dbReference>
<accession>A0A518HYQ3</accession>
<dbReference type="OrthoDB" id="279598at2"/>
<dbReference type="AlphaFoldDB" id="A0A518HYQ3"/>
<sequence length="326" mass="35380">MRLIDARMRALTWLLMLGVCFVSGGATCARRDTTLQLPPPPPVLPQTPNLELVAAAVNRTSAIRELSTNTASVDVLSMPALPKLSATINLRKERDFRLKANLPIVMGSGLDMGSNNSLFWFEVPEGMSRLLYFARHDQYRQQLDRAVLPVDPTWVTDALGLVQIDPAQVLQGPVMRPDGKLEIRSALPMPAGTFQRVCYIDAAAGHVTDQFLYAPSGGQPIAESHASNHQFYVEHNCSLPHTVQFSLTPRVGEPLSMQIDVGVYAVNQILSGDPNLFVMPQGAANAIDLTTLAPASAGVVAPTHYQVPASYQSDTAGPMPYRGLVR</sequence>
<organism evidence="1 2">
    <name type="scientific">Stieleria neptunia</name>
    <dbReference type="NCBI Taxonomy" id="2527979"/>
    <lineage>
        <taxon>Bacteria</taxon>
        <taxon>Pseudomonadati</taxon>
        <taxon>Planctomycetota</taxon>
        <taxon>Planctomycetia</taxon>
        <taxon>Pirellulales</taxon>
        <taxon>Pirellulaceae</taxon>
        <taxon>Stieleria</taxon>
    </lineage>
</organism>
<dbReference type="EMBL" id="CP037423">
    <property type="protein sequence ID" value="QDV45978.1"/>
    <property type="molecule type" value="Genomic_DNA"/>
</dbReference>
<evidence type="ECO:0000313" key="2">
    <source>
        <dbReference type="Proteomes" id="UP000319004"/>
    </source>
</evidence>
<name>A0A518HYQ3_9BACT</name>